<dbReference type="AlphaFoldDB" id="T1GRZ3"/>
<dbReference type="Gene3D" id="1.10.510.10">
    <property type="entry name" value="Transferase(Phosphotransferase) domain 1"/>
    <property type="match status" value="1"/>
</dbReference>
<dbReference type="STRING" id="36166.T1GRZ3"/>
<dbReference type="InterPro" id="IPR011009">
    <property type="entry name" value="Kinase-like_dom_sf"/>
</dbReference>
<proteinExistence type="predicted"/>
<dbReference type="EnsemblMetazoa" id="MESCA006440-RA">
    <property type="protein sequence ID" value="MESCA006440-PA"/>
    <property type="gene ID" value="MESCA006440"/>
</dbReference>
<dbReference type="HOGENOM" id="CLU_141759_1_0_1"/>
<dbReference type="SUPFAM" id="SSF56112">
    <property type="entry name" value="Protein kinase-like (PK-like)"/>
    <property type="match status" value="1"/>
</dbReference>
<reference evidence="1" key="2">
    <citation type="submission" date="2015-06" db="UniProtKB">
        <authorList>
            <consortium name="EnsemblMetazoa"/>
        </authorList>
    </citation>
    <scope>IDENTIFICATION</scope>
</reference>
<sequence>MLLKTLFCGKKEKIVVMPAVKAIRNLQQELVADQNLPDDQHRKVTQLKDLLEHMFSLDPTKRISLNQALCHPFIQEKKSGNELN</sequence>
<evidence type="ECO:0000313" key="2">
    <source>
        <dbReference type="Proteomes" id="UP000015102"/>
    </source>
</evidence>
<dbReference type="EMBL" id="CAQQ02115044">
    <property type="status" value="NOT_ANNOTATED_CDS"/>
    <property type="molecule type" value="Genomic_DNA"/>
</dbReference>
<name>T1GRZ3_MEGSC</name>
<organism evidence="1 2">
    <name type="scientific">Megaselia scalaris</name>
    <name type="common">Humpbacked fly</name>
    <name type="synonym">Phora scalaris</name>
    <dbReference type="NCBI Taxonomy" id="36166"/>
    <lineage>
        <taxon>Eukaryota</taxon>
        <taxon>Metazoa</taxon>
        <taxon>Ecdysozoa</taxon>
        <taxon>Arthropoda</taxon>
        <taxon>Hexapoda</taxon>
        <taxon>Insecta</taxon>
        <taxon>Pterygota</taxon>
        <taxon>Neoptera</taxon>
        <taxon>Endopterygota</taxon>
        <taxon>Diptera</taxon>
        <taxon>Brachycera</taxon>
        <taxon>Muscomorpha</taxon>
        <taxon>Platypezoidea</taxon>
        <taxon>Phoridae</taxon>
        <taxon>Megaseliini</taxon>
        <taxon>Megaselia</taxon>
    </lineage>
</organism>
<keyword evidence="2" id="KW-1185">Reference proteome</keyword>
<accession>T1GRZ3</accession>
<dbReference type="OMA" id="MSTIHPT"/>
<reference evidence="2" key="1">
    <citation type="submission" date="2013-02" db="EMBL/GenBank/DDBJ databases">
        <authorList>
            <person name="Hughes D."/>
        </authorList>
    </citation>
    <scope>NUCLEOTIDE SEQUENCE</scope>
    <source>
        <strain>Durham</strain>
        <strain evidence="2">NC isolate 2 -- Noor lab</strain>
    </source>
</reference>
<dbReference type="Proteomes" id="UP000015102">
    <property type="component" value="Unassembled WGS sequence"/>
</dbReference>
<evidence type="ECO:0000313" key="1">
    <source>
        <dbReference type="EnsemblMetazoa" id="MESCA006440-PA"/>
    </source>
</evidence>
<evidence type="ECO:0008006" key="3">
    <source>
        <dbReference type="Google" id="ProtNLM"/>
    </source>
</evidence>
<protein>
    <recommendedName>
        <fullName evidence="3">Protein kinase domain-containing protein</fullName>
    </recommendedName>
</protein>